<keyword evidence="2" id="KW-1185">Reference proteome</keyword>
<sequence>MEEGGKNTLPTTILYMIMAGTAFFPLMITCNWDGRLVGVVDNVAGEEVFAVAAGSGRVSDDGFVVSTSEVMVEFVKMRICLGLQMVEFVMLVTVAAAVVKVEMQRCSSTLCYHAYPGRNWVEKEESLVETR</sequence>
<protein>
    <submittedName>
        <fullName evidence="1">Uncharacterized protein</fullName>
    </submittedName>
</protein>
<evidence type="ECO:0000313" key="2">
    <source>
        <dbReference type="Proteomes" id="UP000309997"/>
    </source>
</evidence>
<reference evidence="1 2" key="1">
    <citation type="journal article" date="2024" name="Plant Biotechnol. J.">
        <title>Genome and CRISPR/Cas9 system of a widespread forest tree (Populus alba) in the world.</title>
        <authorList>
            <person name="Liu Y.J."/>
            <person name="Jiang P.F."/>
            <person name="Han X.M."/>
            <person name="Li X.Y."/>
            <person name="Wang H.M."/>
            <person name="Wang Y.J."/>
            <person name="Wang X.X."/>
            <person name="Zeng Q.Y."/>
        </authorList>
    </citation>
    <scope>NUCLEOTIDE SEQUENCE [LARGE SCALE GENOMIC DNA]</scope>
    <source>
        <strain evidence="2">cv. PAL-ZL1</strain>
    </source>
</reference>
<dbReference type="Proteomes" id="UP000309997">
    <property type="component" value="Unassembled WGS sequence"/>
</dbReference>
<organism evidence="1 2">
    <name type="scientific">Populus alba</name>
    <name type="common">White poplar</name>
    <dbReference type="NCBI Taxonomy" id="43335"/>
    <lineage>
        <taxon>Eukaryota</taxon>
        <taxon>Viridiplantae</taxon>
        <taxon>Streptophyta</taxon>
        <taxon>Embryophyta</taxon>
        <taxon>Tracheophyta</taxon>
        <taxon>Spermatophyta</taxon>
        <taxon>Magnoliopsida</taxon>
        <taxon>eudicotyledons</taxon>
        <taxon>Gunneridae</taxon>
        <taxon>Pentapetalae</taxon>
        <taxon>rosids</taxon>
        <taxon>fabids</taxon>
        <taxon>Malpighiales</taxon>
        <taxon>Salicaceae</taxon>
        <taxon>Saliceae</taxon>
        <taxon>Populus</taxon>
    </lineage>
</organism>
<accession>A0ACC4AI01</accession>
<evidence type="ECO:0000313" key="1">
    <source>
        <dbReference type="EMBL" id="KAL3565791.1"/>
    </source>
</evidence>
<dbReference type="EMBL" id="RCHU02000019">
    <property type="protein sequence ID" value="KAL3565791.1"/>
    <property type="molecule type" value="Genomic_DNA"/>
</dbReference>
<comment type="caution">
    <text evidence="1">The sequence shown here is derived from an EMBL/GenBank/DDBJ whole genome shotgun (WGS) entry which is preliminary data.</text>
</comment>
<gene>
    <name evidence="1" type="ORF">D5086_033837</name>
</gene>
<proteinExistence type="predicted"/>
<name>A0ACC4AI01_POPAL</name>